<dbReference type="Pfam" id="PF01738">
    <property type="entry name" value="DLH"/>
    <property type="match status" value="1"/>
</dbReference>
<feature type="region of interest" description="Disordered" evidence="1">
    <location>
        <begin position="1"/>
        <end position="55"/>
    </location>
</feature>
<evidence type="ECO:0000256" key="1">
    <source>
        <dbReference type="SAM" id="MobiDB-lite"/>
    </source>
</evidence>
<dbReference type="EMBL" id="JAHFYH010000091">
    <property type="protein sequence ID" value="KAH0213872.1"/>
    <property type="molecule type" value="Genomic_DNA"/>
</dbReference>
<gene>
    <name evidence="3" type="ORF">KCV03_g8727</name>
</gene>
<dbReference type="InterPro" id="IPR029058">
    <property type="entry name" value="AB_hydrolase_fold"/>
</dbReference>
<dbReference type="PANTHER" id="PTHR17630:SF80">
    <property type="entry name" value="DIENELACTONE HYDROLASE DOMAIN-CONTAINING PROTEIN"/>
    <property type="match status" value="1"/>
</dbReference>
<feature type="non-terminal residue" evidence="3">
    <location>
        <position position="1"/>
    </location>
</feature>
<proteinExistence type="predicted"/>
<accession>A0A9P8K4F5</accession>
<keyword evidence="3" id="KW-0378">Hydrolase</keyword>
<reference evidence="3" key="2">
    <citation type="submission" date="2021-08" db="EMBL/GenBank/DDBJ databases">
        <authorList>
            <person name="Gostincar C."/>
            <person name="Sun X."/>
            <person name="Song Z."/>
            <person name="Gunde-Cimerman N."/>
        </authorList>
    </citation>
    <scope>NUCLEOTIDE SEQUENCE</scope>
    <source>
        <strain evidence="3">EXF-8016</strain>
    </source>
</reference>
<reference evidence="3" key="1">
    <citation type="journal article" date="2021" name="J Fungi (Basel)">
        <title>Virulence traits and population genomics of the black yeast Aureobasidium melanogenum.</title>
        <authorList>
            <person name="Cernosa A."/>
            <person name="Sun X."/>
            <person name="Gostincar C."/>
            <person name="Fang C."/>
            <person name="Gunde-Cimerman N."/>
            <person name="Song Z."/>
        </authorList>
    </citation>
    <scope>NUCLEOTIDE SEQUENCE</scope>
    <source>
        <strain evidence="3">EXF-8016</strain>
    </source>
</reference>
<dbReference type="AlphaFoldDB" id="A0A9P8K4F5"/>
<sequence>MADDEVATRAPESDLAEQSAIPGDSAVDQGPSLGNQEAQIHEGGQPISTSQTPTGEITKFNDIECYITKPADYPHAPCKLLLFLTGGTGIRAPANKLQADAYAEQGYLVIMPDQFNNDPAPNSVFSAGDDKTSFLEQLKLRAAEVAKSFRLDMWLARHTPSSVLPRLNKVLTAVKDEFADAVQAGGGVYCVGVSVGGRFALLLASELGADVLEGQKEVSEEAAGKAEEGMIRKGPAVKAAVILHGAAIEREDFTGVKSPIALLTVDEDPLFSDEIRQAGLKTLKEKGVEVQEWTYPGVPHGFAVVGEYQDEAIKQAQKQAFEVVLEWLKSSFAHHGRNFQSTLIDVIASMVHPSINGLCRLSAPMLSSSNKSSLDHLNIPPQTRLFNRTPPHAPNITPPQLHNTHPLFSLHLHMSRIPEHPHKHRSIHIWRINHRYASRRIV</sequence>
<dbReference type="GO" id="GO:0016787">
    <property type="term" value="F:hydrolase activity"/>
    <property type="evidence" value="ECO:0007669"/>
    <property type="project" value="UniProtKB-KW"/>
</dbReference>
<protein>
    <submittedName>
        <fullName evidence="3">Dienelactone hydrolase family protein</fullName>
    </submittedName>
</protein>
<dbReference type="SUPFAM" id="SSF53474">
    <property type="entry name" value="alpha/beta-Hydrolases"/>
    <property type="match status" value="1"/>
</dbReference>
<evidence type="ECO:0000259" key="2">
    <source>
        <dbReference type="Pfam" id="PF01738"/>
    </source>
</evidence>
<dbReference type="Gene3D" id="3.40.50.1820">
    <property type="entry name" value="alpha/beta hydrolase"/>
    <property type="match status" value="1"/>
</dbReference>
<evidence type="ECO:0000313" key="4">
    <source>
        <dbReference type="Proteomes" id="UP000767238"/>
    </source>
</evidence>
<feature type="domain" description="Dienelactone hydrolase" evidence="2">
    <location>
        <begin position="231"/>
        <end position="330"/>
    </location>
</feature>
<dbReference type="Proteomes" id="UP000767238">
    <property type="component" value="Unassembled WGS sequence"/>
</dbReference>
<evidence type="ECO:0000313" key="3">
    <source>
        <dbReference type="EMBL" id="KAH0213872.1"/>
    </source>
</evidence>
<dbReference type="InterPro" id="IPR002925">
    <property type="entry name" value="Dienelactn_hydro"/>
</dbReference>
<organism evidence="3 4">
    <name type="scientific">Aureobasidium melanogenum</name>
    <name type="common">Aureobasidium pullulans var. melanogenum</name>
    <dbReference type="NCBI Taxonomy" id="46634"/>
    <lineage>
        <taxon>Eukaryota</taxon>
        <taxon>Fungi</taxon>
        <taxon>Dikarya</taxon>
        <taxon>Ascomycota</taxon>
        <taxon>Pezizomycotina</taxon>
        <taxon>Dothideomycetes</taxon>
        <taxon>Dothideomycetidae</taxon>
        <taxon>Dothideales</taxon>
        <taxon>Saccotheciaceae</taxon>
        <taxon>Aureobasidium</taxon>
    </lineage>
</organism>
<dbReference type="PANTHER" id="PTHR17630">
    <property type="entry name" value="DIENELACTONE HYDROLASE"/>
    <property type="match status" value="1"/>
</dbReference>
<feature type="compositionally biased region" description="Polar residues" evidence="1">
    <location>
        <begin position="46"/>
        <end position="55"/>
    </location>
</feature>
<comment type="caution">
    <text evidence="3">The sequence shown here is derived from an EMBL/GenBank/DDBJ whole genome shotgun (WGS) entry which is preliminary data.</text>
</comment>
<name>A0A9P8K4F5_AURME</name>